<dbReference type="GO" id="GO:0006397">
    <property type="term" value="P:mRNA processing"/>
    <property type="evidence" value="ECO:0007669"/>
    <property type="project" value="UniProtKB-KW"/>
</dbReference>
<dbReference type="AlphaFoldDB" id="A0A8H7S1B8"/>
<dbReference type="OrthoDB" id="10263155at2759"/>
<keyword evidence="11" id="KW-0460">Magnesium</keyword>
<evidence type="ECO:0000259" key="14">
    <source>
        <dbReference type="Pfam" id="PF04928"/>
    </source>
</evidence>
<feature type="domain" description="Poly(A) polymerase nucleotidyltransferase" evidence="15">
    <location>
        <begin position="11"/>
        <end position="175"/>
    </location>
</feature>
<evidence type="ECO:0000256" key="2">
    <source>
        <dbReference type="ARBA" id="ARBA00001946"/>
    </source>
</evidence>
<evidence type="ECO:0000259" key="15">
    <source>
        <dbReference type="Pfam" id="PF20750"/>
    </source>
</evidence>
<dbReference type="SUPFAM" id="SSF55003">
    <property type="entry name" value="PAP/Archaeal CCA-adding enzyme, C-terminal domain"/>
    <property type="match status" value="1"/>
</dbReference>
<feature type="domain" description="Poly(A) polymerase central" evidence="14">
    <location>
        <begin position="184"/>
        <end position="316"/>
    </location>
</feature>
<keyword evidence="8" id="KW-0479">Metal-binding</keyword>
<dbReference type="GO" id="GO:0005634">
    <property type="term" value="C:nucleus"/>
    <property type="evidence" value="ECO:0007669"/>
    <property type="project" value="UniProtKB-SubCell"/>
</dbReference>
<evidence type="ECO:0000313" key="17">
    <source>
        <dbReference type="Proteomes" id="UP000646827"/>
    </source>
</evidence>
<dbReference type="Gene3D" id="3.30.70.590">
    <property type="entry name" value="Poly(A) polymerase predicted RNA binding domain"/>
    <property type="match status" value="1"/>
</dbReference>
<accession>A0A8H7S1B8</accession>
<dbReference type="InterPro" id="IPR011068">
    <property type="entry name" value="NuclTrfase_I-like_C"/>
</dbReference>
<keyword evidence="10" id="KW-0067">ATP-binding</keyword>
<evidence type="ECO:0000256" key="1">
    <source>
        <dbReference type="ARBA" id="ARBA00001936"/>
    </source>
</evidence>
<dbReference type="Gene3D" id="1.10.1410.10">
    <property type="match status" value="1"/>
</dbReference>
<dbReference type="EMBL" id="JAEPRB010000128">
    <property type="protein sequence ID" value="KAG2220825.1"/>
    <property type="molecule type" value="Genomic_DNA"/>
</dbReference>
<dbReference type="GO" id="GO:0046872">
    <property type="term" value="F:metal ion binding"/>
    <property type="evidence" value="ECO:0007669"/>
    <property type="project" value="UniProtKB-KW"/>
</dbReference>
<comment type="cofactor">
    <cofactor evidence="1">
        <name>Mn(2+)</name>
        <dbReference type="ChEBI" id="CHEBI:29035"/>
    </cofactor>
</comment>
<organism evidence="16 17">
    <name type="scientific">Circinella minor</name>
    <dbReference type="NCBI Taxonomy" id="1195481"/>
    <lineage>
        <taxon>Eukaryota</taxon>
        <taxon>Fungi</taxon>
        <taxon>Fungi incertae sedis</taxon>
        <taxon>Mucoromycota</taxon>
        <taxon>Mucoromycotina</taxon>
        <taxon>Mucoromycetes</taxon>
        <taxon>Mucorales</taxon>
        <taxon>Lichtheimiaceae</taxon>
        <taxon>Circinella</taxon>
    </lineage>
</organism>
<evidence type="ECO:0000256" key="7">
    <source>
        <dbReference type="ARBA" id="ARBA00022679"/>
    </source>
</evidence>
<evidence type="ECO:0000259" key="13">
    <source>
        <dbReference type="Pfam" id="PF04926"/>
    </source>
</evidence>
<proteinExistence type="inferred from homology"/>
<dbReference type="SUPFAM" id="SSF81631">
    <property type="entry name" value="PAP/OAS1 substrate-binding domain"/>
    <property type="match status" value="1"/>
</dbReference>
<evidence type="ECO:0000256" key="6">
    <source>
        <dbReference type="ARBA" id="ARBA00022664"/>
    </source>
</evidence>
<dbReference type="Proteomes" id="UP000646827">
    <property type="component" value="Unassembled WGS sequence"/>
</dbReference>
<evidence type="ECO:0000256" key="12">
    <source>
        <dbReference type="ARBA" id="ARBA00023242"/>
    </source>
</evidence>
<comment type="similarity">
    <text evidence="4">Belongs to the poly(A) polymerase family.</text>
</comment>
<dbReference type="GO" id="GO:1990817">
    <property type="term" value="F:poly(A) RNA polymerase activity"/>
    <property type="evidence" value="ECO:0007669"/>
    <property type="project" value="UniProtKB-EC"/>
</dbReference>
<sequence length="485" mass="55781">MRSNIDNGLIQQYLARAGIIEDHIQTKKRNALMQKLCALVPEFEEEIARRKTFPRGDFKCQLKPFGSYGLGGYLAGADIDIVLLGTRDVERRDFYRTFRGALRRITENIEVIKRTAVPIIKCNIDSIPVDISFVSLKLSTVPRNINLVDDRYLEGLDKECFASMDGPRTQKFILDHIEPDHMPVFRCALQCIKYWATQRFLYGKPMGYLNGSTWTFLLLKTYMSVNSGHISVFGLLQEFFDMWSNWPWPQPVLLTEHIPGLHGTAVNYEDIEDFKKSVMPIVSPCYPVCSSTPFATTSTLRVITQEFKRAKTIMKSDYFSDINSLLMKLFKELNFFGRYKHFLRVMVTSETIKSDETWKRKMATAIPKLLELLEAHPDITFIHPYTKSYTESYSYSTLQGKAAIREGYSDYVENFSSPLQPGKLFMTNHLIGLEVSAPVPEIDISNEIHEFIEELEAKRNERDVDVTFKISSSKRSDLRLLVANS</sequence>
<gene>
    <name evidence="16" type="ORF">INT45_004486</name>
</gene>
<dbReference type="SUPFAM" id="SSF81301">
    <property type="entry name" value="Nucleotidyltransferase"/>
    <property type="match status" value="1"/>
</dbReference>
<evidence type="ECO:0000256" key="3">
    <source>
        <dbReference type="ARBA" id="ARBA00004123"/>
    </source>
</evidence>
<evidence type="ECO:0000256" key="5">
    <source>
        <dbReference type="ARBA" id="ARBA00012388"/>
    </source>
</evidence>
<dbReference type="InterPro" id="IPR007012">
    <property type="entry name" value="PolA_pol_cen_dom"/>
</dbReference>
<keyword evidence="6" id="KW-0507">mRNA processing</keyword>
<dbReference type="GO" id="GO:0003723">
    <property type="term" value="F:RNA binding"/>
    <property type="evidence" value="ECO:0007669"/>
    <property type="project" value="InterPro"/>
</dbReference>
<reference evidence="16 17" key="1">
    <citation type="submission" date="2020-12" db="EMBL/GenBank/DDBJ databases">
        <title>Metabolic potential, ecology and presence of endohyphal bacteria is reflected in genomic diversity of Mucoromycotina.</title>
        <authorList>
            <person name="Muszewska A."/>
            <person name="Okrasinska A."/>
            <person name="Steczkiewicz K."/>
            <person name="Drgas O."/>
            <person name="Orlowska M."/>
            <person name="Perlinska-Lenart U."/>
            <person name="Aleksandrzak-Piekarczyk T."/>
            <person name="Szatraj K."/>
            <person name="Zielenkiewicz U."/>
            <person name="Pilsyk S."/>
            <person name="Malc E."/>
            <person name="Mieczkowski P."/>
            <person name="Kruszewska J.S."/>
            <person name="Biernat P."/>
            <person name="Pawlowska J."/>
        </authorList>
    </citation>
    <scope>NUCLEOTIDE SEQUENCE [LARGE SCALE GENOMIC DNA]</scope>
    <source>
        <strain evidence="16 17">CBS 142.35</strain>
    </source>
</reference>
<keyword evidence="12" id="KW-0539">Nucleus</keyword>
<feature type="domain" description="Poly(A) polymerase RNA-binding" evidence="13">
    <location>
        <begin position="334"/>
        <end position="480"/>
    </location>
</feature>
<evidence type="ECO:0000256" key="10">
    <source>
        <dbReference type="ARBA" id="ARBA00022840"/>
    </source>
</evidence>
<dbReference type="InterPro" id="IPR048840">
    <property type="entry name" value="PolA_pol_NTPase"/>
</dbReference>
<evidence type="ECO:0000256" key="9">
    <source>
        <dbReference type="ARBA" id="ARBA00022741"/>
    </source>
</evidence>
<dbReference type="PANTHER" id="PTHR10682">
    <property type="entry name" value="POLY A POLYMERASE"/>
    <property type="match status" value="1"/>
</dbReference>
<dbReference type="PANTHER" id="PTHR10682:SF10">
    <property type="entry name" value="POLYNUCLEOTIDE ADENYLYLTRANSFERASE"/>
    <property type="match status" value="1"/>
</dbReference>
<evidence type="ECO:0000256" key="4">
    <source>
        <dbReference type="ARBA" id="ARBA00010912"/>
    </source>
</evidence>
<dbReference type="Gene3D" id="3.30.460.10">
    <property type="entry name" value="Beta Polymerase, domain 2"/>
    <property type="match status" value="1"/>
</dbReference>
<dbReference type="InterPro" id="IPR043519">
    <property type="entry name" value="NT_sf"/>
</dbReference>
<dbReference type="GO" id="GO:0005524">
    <property type="term" value="F:ATP binding"/>
    <property type="evidence" value="ECO:0007669"/>
    <property type="project" value="UniProtKB-KW"/>
</dbReference>
<comment type="cofactor">
    <cofactor evidence="2">
        <name>Mg(2+)</name>
        <dbReference type="ChEBI" id="CHEBI:18420"/>
    </cofactor>
</comment>
<comment type="caution">
    <text evidence="16">The sequence shown here is derived from an EMBL/GenBank/DDBJ whole genome shotgun (WGS) entry which is preliminary data.</text>
</comment>
<dbReference type="Pfam" id="PF20750">
    <property type="entry name" value="PAP_NTPase"/>
    <property type="match status" value="1"/>
</dbReference>
<comment type="subcellular location">
    <subcellularLocation>
        <location evidence="3">Nucleus</location>
    </subcellularLocation>
</comment>
<dbReference type="Pfam" id="PF04928">
    <property type="entry name" value="PAP_central"/>
    <property type="match status" value="1"/>
</dbReference>
<evidence type="ECO:0000256" key="11">
    <source>
        <dbReference type="ARBA" id="ARBA00022842"/>
    </source>
</evidence>
<dbReference type="EC" id="2.7.7.19" evidence="5"/>
<keyword evidence="9" id="KW-0547">Nucleotide-binding</keyword>
<dbReference type="GO" id="GO:0031123">
    <property type="term" value="P:RNA 3'-end processing"/>
    <property type="evidence" value="ECO:0007669"/>
    <property type="project" value="InterPro"/>
</dbReference>
<dbReference type="CDD" id="cd05402">
    <property type="entry name" value="NT_PAP_TUTase"/>
    <property type="match status" value="1"/>
</dbReference>
<keyword evidence="17" id="KW-1185">Reference proteome</keyword>
<keyword evidence="7" id="KW-0808">Transferase</keyword>
<dbReference type="Pfam" id="PF04926">
    <property type="entry name" value="PAP_RNA-bind"/>
    <property type="match status" value="1"/>
</dbReference>
<name>A0A8H7S1B8_9FUNG</name>
<evidence type="ECO:0000313" key="16">
    <source>
        <dbReference type="EMBL" id="KAG2220825.1"/>
    </source>
</evidence>
<protein>
    <recommendedName>
        <fullName evidence="5">polynucleotide adenylyltransferase</fullName>
        <ecNumber evidence="5">2.7.7.19</ecNumber>
    </recommendedName>
</protein>
<dbReference type="InterPro" id="IPR007010">
    <property type="entry name" value="PolA_pol_RNA-bd_dom"/>
</dbReference>
<evidence type="ECO:0000256" key="8">
    <source>
        <dbReference type="ARBA" id="ARBA00022723"/>
    </source>
</evidence>